<feature type="region of interest" description="Disordered" evidence="1">
    <location>
        <begin position="91"/>
        <end position="121"/>
    </location>
</feature>
<dbReference type="PROSITE" id="PS51827">
    <property type="entry name" value="XTBD"/>
    <property type="match status" value="1"/>
</dbReference>
<dbReference type="EMBL" id="JAUCMV010000002">
    <property type="protein sequence ID" value="KAK0418534.1"/>
    <property type="molecule type" value="Genomic_DNA"/>
</dbReference>
<protein>
    <recommendedName>
        <fullName evidence="2">XRN2-binding (XTBD) domain-containing protein</fullName>
    </recommendedName>
</protein>
<dbReference type="InterPro" id="IPR021859">
    <property type="entry name" value="XTBD"/>
</dbReference>
<reference evidence="3" key="1">
    <citation type="submission" date="2023-06" db="EMBL/GenBank/DDBJ databases">
        <title>Genomic analysis of the entomopathogenic nematode Steinernema hermaphroditum.</title>
        <authorList>
            <person name="Schwarz E.M."/>
            <person name="Heppert J.K."/>
            <person name="Baniya A."/>
            <person name="Schwartz H.T."/>
            <person name="Tan C.-H."/>
            <person name="Antoshechkin I."/>
            <person name="Sternberg P.W."/>
            <person name="Goodrich-Blair H."/>
            <person name="Dillman A.R."/>
        </authorList>
    </citation>
    <scope>NUCLEOTIDE SEQUENCE</scope>
    <source>
        <strain evidence="3">PS9179</strain>
        <tissue evidence="3">Whole animal</tissue>
    </source>
</reference>
<organism evidence="3 4">
    <name type="scientific">Steinernema hermaphroditum</name>
    <dbReference type="NCBI Taxonomy" id="289476"/>
    <lineage>
        <taxon>Eukaryota</taxon>
        <taxon>Metazoa</taxon>
        <taxon>Ecdysozoa</taxon>
        <taxon>Nematoda</taxon>
        <taxon>Chromadorea</taxon>
        <taxon>Rhabditida</taxon>
        <taxon>Tylenchina</taxon>
        <taxon>Panagrolaimomorpha</taxon>
        <taxon>Strongyloidoidea</taxon>
        <taxon>Steinernematidae</taxon>
        <taxon>Steinernema</taxon>
    </lineage>
</organism>
<evidence type="ECO:0000256" key="1">
    <source>
        <dbReference type="SAM" id="MobiDB-lite"/>
    </source>
</evidence>
<gene>
    <name evidence="3" type="ORF">QR680_013622</name>
</gene>
<evidence type="ECO:0000313" key="4">
    <source>
        <dbReference type="Proteomes" id="UP001175271"/>
    </source>
</evidence>
<dbReference type="Proteomes" id="UP001175271">
    <property type="component" value="Unassembled WGS sequence"/>
</dbReference>
<keyword evidence="4" id="KW-1185">Reference proteome</keyword>
<feature type="domain" description="XRN2-binding (XTBD)" evidence="2">
    <location>
        <begin position="10"/>
        <end position="94"/>
    </location>
</feature>
<dbReference type="Pfam" id="PF24799">
    <property type="entry name" value="Paxt-1_C"/>
    <property type="match status" value="1"/>
</dbReference>
<accession>A0AA39M2U9</accession>
<dbReference type="PANTHER" id="PTHR48430:SF1">
    <property type="entry name" value="PARTNER OF XRN-2 PROTEIN 1"/>
    <property type="match status" value="1"/>
</dbReference>
<dbReference type="InterPro" id="IPR057067">
    <property type="entry name" value="Paxt-1-like_C"/>
</dbReference>
<dbReference type="Pfam" id="PF11952">
    <property type="entry name" value="XTBD"/>
    <property type="match status" value="1"/>
</dbReference>
<dbReference type="PANTHER" id="PTHR48430">
    <property type="entry name" value="PARTNER OF XRN-2 PROTEIN 1"/>
    <property type="match status" value="1"/>
</dbReference>
<evidence type="ECO:0000259" key="2">
    <source>
        <dbReference type="PROSITE" id="PS51827"/>
    </source>
</evidence>
<sequence length="357" mass="40433">MTDGESHGWIENNRNKHESDDQWIRRRAFLRKYADNFEKNRLICLSKVYVNMKYLGCDYESDLMRQVTELASTVGGGEAHRSNAEMRKLIKASRGRAEAQKSKKKRPANAPSTSGPPPKFPHITTEGEIKRFVQFFGSLKQQLLQTDKNADSMQMLNQACGKMRANWVLRKNDDGFHVLAIDQCLVLRQKFDEETPSLRQTICNIVVHYLLQNTYVNIRPSDGNSGFPYELLKDSVEPNTSFVETVRYCLGKVGAFLASSMTSKKDPLARLTEALDRQNFDLVVDAQHTGGWNQELTFMIASGSVCLAERSVGKKEATRVNEIKLEVAGVLCEHLSESQKEISLEAVDGKNFYKLQL</sequence>
<name>A0AA39M2U9_9BILA</name>
<proteinExistence type="predicted"/>
<dbReference type="AlphaFoldDB" id="A0AA39M2U9"/>
<comment type="caution">
    <text evidence="3">The sequence shown here is derived from an EMBL/GenBank/DDBJ whole genome shotgun (WGS) entry which is preliminary data.</text>
</comment>
<evidence type="ECO:0000313" key="3">
    <source>
        <dbReference type="EMBL" id="KAK0418534.1"/>
    </source>
</evidence>